<keyword evidence="1" id="KW-1133">Transmembrane helix</keyword>
<comment type="caution">
    <text evidence="2">The sequence shown here is derived from an EMBL/GenBank/DDBJ whole genome shotgun (WGS) entry which is preliminary data.</text>
</comment>
<keyword evidence="3" id="KW-1185">Reference proteome</keyword>
<organism evidence="2 3">
    <name type="scientific">Ferrimonas pelagia</name>
    <dbReference type="NCBI Taxonomy" id="1177826"/>
    <lineage>
        <taxon>Bacteria</taxon>
        <taxon>Pseudomonadati</taxon>
        <taxon>Pseudomonadota</taxon>
        <taxon>Gammaproteobacteria</taxon>
        <taxon>Alteromonadales</taxon>
        <taxon>Ferrimonadaceae</taxon>
        <taxon>Ferrimonas</taxon>
    </lineage>
</organism>
<keyword evidence="1" id="KW-0812">Transmembrane</keyword>
<proteinExistence type="predicted"/>
<evidence type="ECO:0000313" key="3">
    <source>
        <dbReference type="Proteomes" id="UP001499988"/>
    </source>
</evidence>
<evidence type="ECO:0000313" key="2">
    <source>
        <dbReference type="EMBL" id="GAA4903918.1"/>
    </source>
</evidence>
<reference evidence="3" key="1">
    <citation type="journal article" date="2019" name="Int. J. Syst. Evol. Microbiol.">
        <title>The Global Catalogue of Microorganisms (GCM) 10K type strain sequencing project: providing services to taxonomists for standard genome sequencing and annotation.</title>
        <authorList>
            <consortium name="The Broad Institute Genomics Platform"/>
            <consortium name="The Broad Institute Genome Sequencing Center for Infectious Disease"/>
            <person name="Wu L."/>
            <person name="Ma J."/>
        </authorList>
    </citation>
    <scope>NUCLEOTIDE SEQUENCE [LARGE SCALE GENOMIC DNA]</scope>
    <source>
        <strain evidence="3">JCM 18401</strain>
    </source>
</reference>
<feature type="transmembrane region" description="Helical" evidence="1">
    <location>
        <begin position="67"/>
        <end position="87"/>
    </location>
</feature>
<sequence length="88" mass="10170">MQFSFGVHMENYENLSKMTLDELKGKYDALSGNTVPGLSFYREEIARRESSEQSTEMHRMTKSMKNMTAAILVMTVVNVFAVIVQFWH</sequence>
<dbReference type="Proteomes" id="UP001499988">
    <property type="component" value="Unassembled WGS sequence"/>
</dbReference>
<keyword evidence="1" id="KW-0472">Membrane</keyword>
<protein>
    <submittedName>
        <fullName evidence="2">Uncharacterized protein</fullName>
    </submittedName>
</protein>
<gene>
    <name evidence="2" type="ORF">GCM10023333_42810</name>
</gene>
<accession>A0ABP9FSQ4</accession>
<dbReference type="EMBL" id="BAABJZ010000107">
    <property type="protein sequence ID" value="GAA4903918.1"/>
    <property type="molecule type" value="Genomic_DNA"/>
</dbReference>
<evidence type="ECO:0000256" key="1">
    <source>
        <dbReference type="SAM" id="Phobius"/>
    </source>
</evidence>
<name>A0ABP9FSQ4_9GAMM</name>